<keyword evidence="2" id="KW-0236">DNA replication inhibitor</keyword>
<dbReference type="Pfam" id="PF04821">
    <property type="entry name" value="TIMELESS"/>
    <property type="match status" value="1"/>
</dbReference>
<dbReference type="GO" id="GO:0031298">
    <property type="term" value="C:replication fork protection complex"/>
    <property type="evidence" value="ECO:0007669"/>
    <property type="project" value="TreeGrafter"/>
</dbReference>
<evidence type="ECO:0000256" key="3">
    <source>
        <dbReference type="ARBA" id="ARBA00023242"/>
    </source>
</evidence>
<dbReference type="GO" id="GO:0006281">
    <property type="term" value="P:DNA repair"/>
    <property type="evidence" value="ECO:0007669"/>
    <property type="project" value="TreeGrafter"/>
</dbReference>
<dbReference type="GO" id="GO:0043111">
    <property type="term" value="P:replication fork arrest"/>
    <property type="evidence" value="ECO:0007669"/>
    <property type="project" value="TreeGrafter"/>
</dbReference>
<evidence type="ECO:0000256" key="2">
    <source>
        <dbReference type="ARBA" id="ARBA00022880"/>
    </source>
</evidence>
<gene>
    <name evidence="7" type="primary">TOF1</name>
    <name evidence="7" type="ORF">MVES_001573</name>
</gene>
<dbReference type="PANTHER" id="PTHR22940:SF4">
    <property type="entry name" value="PROTEIN TIMELESS HOMOLOG"/>
    <property type="match status" value="1"/>
</dbReference>
<feature type="region of interest" description="Disordered" evidence="5">
    <location>
        <begin position="896"/>
        <end position="924"/>
    </location>
</feature>
<dbReference type="Proteomes" id="UP000232875">
    <property type="component" value="Unassembled WGS sequence"/>
</dbReference>
<proteinExistence type="predicted"/>
<name>A0A2N1JDN1_9BASI</name>
<evidence type="ECO:0000313" key="8">
    <source>
        <dbReference type="Proteomes" id="UP000232875"/>
    </source>
</evidence>
<feature type="region of interest" description="Disordered" evidence="5">
    <location>
        <begin position="935"/>
        <end position="954"/>
    </location>
</feature>
<reference evidence="7 8" key="1">
    <citation type="submission" date="2017-10" db="EMBL/GenBank/DDBJ databases">
        <title>A novel species of cold-tolerant Malassezia isolated from bats.</title>
        <authorList>
            <person name="Lorch J.M."/>
            <person name="Palmer J.M."/>
            <person name="Vanderwolf K.J."/>
            <person name="Schmidt K.Z."/>
            <person name="Verant M.L."/>
            <person name="Weller T.J."/>
            <person name="Blehert D.S."/>
        </authorList>
    </citation>
    <scope>NUCLEOTIDE SEQUENCE [LARGE SCALE GENOMIC DNA]</scope>
    <source>
        <strain evidence="7 8">NWHC:44797-103</strain>
    </source>
</reference>
<dbReference type="InterPro" id="IPR006906">
    <property type="entry name" value="Timeless_N"/>
</dbReference>
<feature type="region of interest" description="Disordered" evidence="5">
    <location>
        <begin position="17"/>
        <end position="41"/>
    </location>
</feature>
<dbReference type="PANTHER" id="PTHR22940">
    <property type="entry name" value="TIMEOUT/TIMELESS-2"/>
    <property type="match status" value="1"/>
</dbReference>
<dbReference type="STRING" id="2020962.A0A2N1JDN1"/>
<comment type="subcellular location">
    <subcellularLocation>
        <location evidence="1">Nucleus</location>
    </subcellularLocation>
</comment>
<dbReference type="AlphaFoldDB" id="A0A2N1JDN1"/>
<evidence type="ECO:0000256" key="4">
    <source>
        <dbReference type="ARBA" id="ARBA00023306"/>
    </source>
</evidence>
<sequence length="954" mass="107604">MDFDDGEAIEDLFASDVESIDSDASESLAASAHEDTEVEADERREMLRAPVLSICAALGGYEDIERDGRVEQVYRLGDDCLECLRDLRRLWRQDDTDSSRTIARVFAELGTLHNDLIPILLHTAGFGEKEDKIALACTDLITALTWPIDFAAEVRDVAMREDDDDVLTSLMDIQHAQREYKASVLRVHAKEPRLVQRNTICCVMRHVMLPSLAKTRAERNERDVGVIGMCLHLFRNLLAIDDPVVHPRASMGVLANATLQSVLVEQLQAEHVLATLMMLASNADTKEYEAWTPVVADCVYQVLVGGDLSQVAAPIHQQGPRATSALAASLARESRAERHHIMRTGTSRHSRFGTSLQFIGPDGHKHNALKQTAITKPTAQLEQAATDKMKRRISRMRPATERGAHARRTAWTEPARAILQSWADKMLGDGVYMTLQQAYLRDIHAERERVGDLDTARCKSMQLATFFLDYFLAHEDRAAWPFALVGAWLEPWAFRLARARAAISCEAKQWLEFVVSVRLWTALLRLLEALCHGDEAERVAADELQQTLYYDSEMLDTSLLVMHAYSAQSFACLEAVLDFAYTMPRLLQHHAASHECMFVNKRRDEGAKEERVFRFQTFQRAMATMRMAHVCTQYLVRWADSTQPQTMLPKLASVTHRLVVKAERPYIFFSAKERSPWLRLLHGTTLPPLQDCDAAVAANLHKLAAYMERKFTKLAPEAQRAFDENKRPTKPKADKIPADIMVREGLEHCEEVGIAMGLLAEQHKLPAVMWVKFALEFAGAERSALLASVPGDIDELYAFPPKDVQAQFVEHVLRPDSVDMQKDATRHPALKLLCRLVGLECVPSGEMLEWRVPTSMAPRALQREVRIMDQYLAQPMLVEGELSDLVHKARVQRNDAVCGTRDQGSSKKRKRETSRRGPKMPEWIDNEFIEDSEEEFALGEAHASSHSSSPPRLK</sequence>
<accession>A0A2N1JDN1</accession>
<keyword evidence="4" id="KW-0131">Cell cycle</keyword>
<feature type="region of interest" description="Disordered" evidence="5">
    <location>
        <begin position="387"/>
        <end position="408"/>
    </location>
</feature>
<dbReference type="InterPro" id="IPR044998">
    <property type="entry name" value="Timeless"/>
</dbReference>
<evidence type="ECO:0000313" key="7">
    <source>
        <dbReference type="EMBL" id="PKI84657.1"/>
    </source>
</evidence>
<dbReference type="OrthoDB" id="310853at2759"/>
<dbReference type="GO" id="GO:0003677">
    <property type="term" value="F:DNA binding"/>
    <property type="evidence" value="ECO:0007669"/>
    <property type="project" value="TreeGrafter"/>
</dbReference>
<feature type="compositionally biased region" description="Basic residues" evidence="5">
    <location>
        <begin position="906"/>
        <end position="918"/>
    </location>
</feature>
<organism evidence="7 8">
    <name type="scientific">Malassezia vespertilionis</name>
    <dbReference type="NCBI Taxonomy" id="2020962"/>
    <lineage>
        <taxon>Eukaryota</taxon>
        <taxon>Fungi</taxon>
        <taxon>Dikarya</taxon>
        <taxon>Basidiomycota</taxon>
        <taxon>Ustilaginomycotina</taxon>
        <taxon>Malasseziomycetes</taxon>
        <taxon>Malasseziales</taxon>
        <taxon>Malasseziaceae</taxon>
        <taxon>Malassezia</taxon>
    </lineage>
</organism>
<evidence type="ECO:0000259" key="6">
    <source>
        <dbReference type="Pfam" id="PF04821"/>
    </source>
</evidence>
<keyword evidence="3" id="KW-0539">Nucleus</keyword>
<evidence type="ECO:0000256" key="1">
    <source>
        <dbReference type="ARBA" id="ARBA00004123"/>
    </source>
</evidence>
<feature type="compositionally biased region" description="Low complexity" evidence="5">
    <location>
        <begin position="941"/>
        <end position="954"/>
    </location>
</feature>
<dbReference type="EMBL" id="KZ454989">
    <property type="protein sequence ID" value="PKI84657.1"/>
    <property type="molecule type" value="Genomic_DNA"/>
</dbReference>
<evidence type="ECO:0000256" key="5">
    <source>
        <dbReference type="SAM" id="MobiDB-lite"/>
    </source>
</evidence>
<feature type="domain" description="Timeless N-terminal" evidence="6">
    <location>
        <begin position="73"/>
        <end position="357"/>
    </location>
</feature>
<protein>
    <submittedName>
        <fullName evidence="7">Tof1p</fullName>
    </submittedName>
</protein>
<dbReference type="GO" id="GO:0000076">
    <property type="term" value="P:DNA replication checkpoint signaling"/>
    <property type="evidence" value="ECO:0007669"/>
    <property type="project" value="TreeGrafter"/>
</dbReference>
<keyword evidence="8" id="KW-1185">Reference proteome</keyword>